<keyword evidence="3" id="KW-1185">Reference proteome</keyword>
<sequence length="393" mass="42114">MVTFRVLAVFAFSAVACAQDLGVPTSWREFSNKYSLADRQAKAKAAIDVIAPKTTSDGEFQDVGYWGSAATVYSAMANYDHFVKTTAYKSTVVNGLNKVFGEFAHFDQFGYNDDALWWATASYYAYRAYGDTNLLQHAIDTWNAVLPYQITSAQASSGSTPVKNYAIKGSCSGVTNAGAVFWRPTTGDDNMNSVTTGLFLTLSAYLAKQTGQSQYTNAAIAASNWIRNANTNANNIVLDTIHAKDCSRSASSWLFTYNSGKYIEGTNVLASVTGDSSWTTKMIQVAAAAMKNGPWQGSNGVITEGASPNVANDGVYFKSSYVRALNEVFMTTNNAALGTLIHSYLVVQYNAILELAANGSTYSSAWAGPPQGYTGWGQAAALDNLVSAITSTT</sequence>
<dbReference type="GO" id="GO:0016787">
    <property type="term" value="F:hydrolase activity"/>
    <property type="evidence" value="ECO:0007669"/>
    <property type="project" value="UniProtKB-KW"/>
</dbReference>
<dbReference type="PROSITE" id="PS51257">
    <property type="entry name" value="PROKAR_LIPOPROTEIN"/>
    <property type="match status" value="1"/>
</dbReference>
<dbReference type="Pfam" id="PF03663">
    <property type="entry name" value="Glyco_hydro_76"/>
    <property type="match status" value="1"/>
</dbReference>
<accession>A0A5C2S6K9</accession>
<keyword evidence="1" id="KW-0732">Signal</keyword>
<reference evidence="2" key="1">
    <citation type="journal article" date="2018" name="Genome Biol. Evol.">
        <title>Genomics and development of Lentinus tigrinus, a white-rot wood-decaying mushroom with dimorphic fruiting bodies.</title>
        <authorList>
            <person name="Wu B."/>
            <person name="Xu Z."/>
            <person name="Knudson A."/>
            <person name="Carlson A."/>
            <person name="Chen N."/>
            <person name="Kovaka S."/>
            <person name="LaButti K."/>
            <person name="Lipzen A."/>
            <person name="Pennachio C."/>
            <person name="Riley R."/>
            <person name="Schakwitz W."/>
            <person name="Umezawa K."/>
            <person name="Ohm R.A."/>
            <person name="Grigoriev I.V."/>
            <person name="Nagy L.G."/>
            <person name="Gibbons J."/>
            <person name="Hibbett D."/>
        </authorList>
    </citation>
    <scope>NUCLEOTIDE SEQUENCE [LARGE SCALE GENOMIC DNA]</scope>
    <source>
        <strain evidence="2">ALCF2SS1-6</strain>
    </source>
</reference>
<dbReference type="InterPro" id="IPR053169">
    <property type="entry name" value="MUG_Protein"/>
</dbReference>
<evidence type="ECO:0000256" key="1">
    <source>
        <dbReference type="SAM" id="SignalP"/>
    </source>
</evidence>
<dbReference type="AlphaFoldDB" id="A0A5C2S6K9"/>
<dbReference type="Gene3D" id="1.50.10.20">
    <property type="match status" value="1"/>
</dbReference>
<dbReference type="Proteomes" id="UP000313359">
    <property type="component" value="Unassembled WGS sequence"/>
</dbReference>
<dbReference type="OrthoDB" id="3223195at2759"/>
<evidence type="ECO:0000313" key="3">
    <source>
        <dbReference type="Proteomes" id="UP000313359"/>
    </source>
</evidence>
<dbReference type="PANTHER" id="PTHR47791">
    <property type="entry name" value="MEIOTICALLY UP-REGULATED GENE 191 PROTEIN"/>
    <property type="match status" value="1"/>
</dbReference>
<feature type="signal peptide" evidence="1">
    <location>
        <begin position="1"/>
        <end position="18"/>
    </location>
</feature>
<dbReference type="EMBL" id="ML122270">
    <property type="protein sequence ID" value="RPD59475.1"/>
    <property type="molecule type" value="Genomic_DNA"/>
</dbReference>
<dbReference type="SUPFAM" id="SSF48208">
    <property type="entry name" value="Six-hairpin glycosidases"/>
    <property type="match status" value="1"/>
</dbReference>
<feature type="chain" id="PRO_5023042621" evidence="1">
    <location>
        <begin position="19"/>
        <end position="393"/>
    </location>
</feature>
<dbReference type="STRING" id="1328759.A0A5C2S6K9"/>
<protein>
    <submittedName>
        <fullName evidence="2">Glycoside hydrolase family 76 protein</fullName>
    </submittedName>
</protein>
<keyword evidence="2" id="KW-0378">Hydrolase</keyword>
<dbReference type="InterPro" id="IPR005198">
    <property type="entry name" value="Glyco_hydro_76"/>
</dbReference>
<dbReference type="PANTHER" id="PTHR47791:SF3">
    <property type="entry name" value="MEIOTICALLY UP-REGULATED GENE 191 PROTEIN"/>
    <property type="match status" value="1"/>
</dbReference>
<dbReference type="InterPro" id="IPR008928">
    <property type="entry name" value="6-hairpin_glycosidase_sf"/>
</dbReference>
<proteinExistence type="predicted"/>
<evidence type="ECO:0000313" key="2">
    <source>
        <dbReference type="EMBL" id="RPD59475.1"/>
    </source>
</evidence>
<dbReference type="GO" id="GO:0005975">
    <property type="term" value="P:carbohydrate metabolic process"/>
    <property type="evidence" value="ECO:0007669"/>
    <property type="project" value="InterPro"/>
</dbReference>
<gene>
    <name evidence="2" type="ORF">L227DRAFT_162194</name>
</gene>
<organism evidence="2 3">
    <name type="scientific">Lentinus tigrinus ALCF2SS1-6</name>
    <dbReference type="NCBI Taxonomy" id="1328759"/>
    <lineage>
        <taxon>Eukaryota</taxon>
        <taxon>Fungi</taxon>
        <taxon>Dikarya</taxon>
        <taxon>Basidiomycota</taxon>
        <taxon>Agaricomycotina</taxon>
        <taxon>Agaricomycetes</taxon>
        <taxon>Polyporales</taxon>
        <taxon>Polyporaceae</taxon>
        <taxon>Lentinus</taxon>
    </lineage>
</organism>
<name>A0A5C2S6K9_9APHY</name>